<feature type="compositionally biased region" description="Basic and acidic residues" evidence="1">
    <location>
        <begin position="67"/>
        <end position="78"/>
    </location>
</feature>
<accession>A0A1J1HCV4</accession>
<organism evidence="3 4">
    <name type="scientific">Plasmodium relictum</name>
    <dbReference type="NCBI Taxonomy" id="85471"/>
    <lineage>
        <taxon>Eukaryota</taxon>
        <taxon>Sar</taxon>
        <taxon>Alveolata</taxon>
        <taxon>Apicomplexa</taxon>
        <taxon>Aconoidasida</taxon>
        <taxon>Haemosporida</taxon>
        <taxon>Plasmodiidae</taxon>
        <taxon>Plasmodium</taxon>
        <taxon>Plasmodium (Haemamoeba)</taxon>
    </lineage>
</organism>
<evidence type="ECO:0000256" key="1">
    <source>
        <dbReference type="SAM" id="MobiDB-lite"/>
    </source>
</evidence>
<feature type="region of interest" description="Disordered" evidence="1">
    <location>
        <begin position="55"/>
        <end position="96"/>
    </location>
</feature>
<feature type="chain" id="PRO_5009618988" description="Crystalloid-specific PH domain-containing protein" evidence="2">
    <location>
        <begin position="19"/>
        <end position="294"/>
    </location>
</feature>
<dbReference type="KEGG" id="prel:PRELSG_1308000"/>
<name>A0A1J1HCV4_PLARL</name>
<evidence type="ECO:0000313" key="3">
    <source>
        <dbReference type="EMBL" id="CRH03722.1"/>
    </source>
</evidence>
<feature type="compositionally biased region" description="Basic and acidic residues" evidence="1">
    <location>
        <begin position="244"/>
        <end position="266"/>
    </location>
</feature>
<feature type="signal peptide" evidence="2">
    <location>
        <begin position="1"/>
        <end position="18"/>
    </location>
</feature>
<dbReference type="OrthoDB" id="375723at2759"/>
<dbReference type="Proteomes" id="UP000220158">
    <property type="component" value="Chromosome 13"/>
</dbReference>
<protein>
    <recommendedName>
        <fullName evidence="5">Crystalloid-specific PH domain-containing protein</fullName>
    </recommendedName>
</protein>
<feature type="compositionally biased region" description="Acidic residues" evidence="1">
    <location>
        <begin position="55"/>
        <end position="66"/>
    </location>
</feature>
<dbReference type="AlphaFoldDB" id="A0A1J1HCV4"/>
<keyword evidence="2" id="KW-0732">Signal</keyword>
<evidence type="ECO:0000313" key="4">
    <source>
        <dbReference type="Proteomes" id="UP000220158"/>
    </source>
</evidence>
<evidence type="ECO:0008006" key="5">
    <source>
        <dbReference type="Google" id="ProtNLM"/>
    </source>
</evidence>
<reference evidence="3 4" key="1">
    <citation type="submission" date="2015-04" db="EMBL/GenBank/DDBJ databases">
        <authorList>
            <consortium name="Pathogen Informatics"/>
        </authorList>
    </citation>
    <scope>NUCLEOTIDE SEQUENCE [LARGE SCALE GENOMIC DNA]</scope>
    <source>
        <strain evidence="3 4">SGS1</strain>
    </source>
</reference>
<gene>
    <name evidence="3" type="ORF">PRELSG_1308000</name>
</gene>
<evidence type="ECO:0000256" key="2">
    <source>
        <dbReference type="SAM" id="SignalP"/>
    </source>
</evidence>
<feature type="compositionally biased region" description="Basic and acidic residues" evidence="1">
    <location>
        <begin position="85"/>
        <end position="96"/>
    </location>
</feature>
<dbReference type="VEuPathDB" id="PlasmoDB:PRELSG_1308000"/>
<sequence>MKILSFIIIVSFIAFCKSHRSFSKRNNYLQFLRAQNFIQEKPKYKKLNQNYSEDLNEFDEYEDEQTTDVKEEMEDRSNKQVNNNLEEHNSNDNENKLEFKDIEKELNSNEILEGNINLIRGGRECTINEKGVLDISINSNDIFNLNKYNAEITSSNILIKDIKDSNVIKTIPFELIKLPIETIEETRECWNIKLNKEKVLFCGKKKEDRDTWITNILKALFCHNTNNLIIEKNDTNNNERIHLPKESTIDERLKESKKGQNTKSEHSPQYIKSSNYNNINISNLRNGEPKILFD</sequence>
<feature type="region of interest" description="Disordered" evidence="1">
    <location>
        <begin position="244"/>
        <end position="273"/>
    </location>
</feature>
<proteinExistence type="predicted"/>
<dbReference type="EMBL" id="LN835308">
    <property type="protein sequence ID" value="CRH03722.1"/>
    <property type="molecule type" value="Genomic_DNA"/>
</dbReference>
<dbReference type="RefSeq" id="XP_028535729.1">
    <property type="nucleotide sequence ID" value="XM_028678599.1"/>
</dbReference>
<dbReference type="GeneID" id="39738013"/>
<dbReference type="OMA" id="RDRWITN"/>
<keyword evidence="4" id="KW-1185">Reference proteome</keyword>